<organism evidence="1 2">
    <name type="scientific">Racocetra persica</name>
    <dbReference type="NCBI Taxonomy" id="160502"/>
    <lineage>
        <taxon>Eukaryota</taxon>
        <taxon>Fungi</taxon>
        <taxon>Fungi incertae sedis</taxon>
        <taxon>Mucoromycota</taxon>
        <taxon>Glomeromycotina</taxon>
        <taxon>Glomeromycetes</taxon>
        <taxon>Diversisporales</taxon>
        <taxon>Gigasporaceae</taxon>
        <taxon>Racocetra</taxon>
    </lineage>
</organism>
<dbReference type="Proteomes" id="UP000789920">
    <property type="component" value="Unassembled WGS sequence"/>
</dbReference>
<reference evidence="1" key="1">
    <citation type="submission" date="2021-06" db="EMBL/GenBank/DDBJ databases">
        <authorList>
            <person name="Kallberg Y."/>
            <person name="Tangrot J."/>
            <person name="Rosling A."/>
        </authorList>
    </citation>
    <scope>NUCLEOTIDE SEQUENCE</scope>
    <source>
        <strain evidence="1">MA461A</strain>
    </source>
</reference>
<evidence type="ECO:0000313" key="1">
    <source>
        <dbReference type="EMBL" id="CAG8744616.1"/>
    </source>
</evidence>
<accession>A0ACA9QAK4</accession>
<proteinExistence type="predicted"/>
<sequence>GEMAPRQVVVNKKVIQSVFDQKREEISSLKEQLNDLLKNVDEEKTVESPDSSFDNEAEFTQVTKEEKQATITYLNNLIIEVAKNGKGDYSSLSSEKFILKRELKDYQKKVLRDDERANYEEKINNANNKEKVHKLRQVVIDEIIYYVNDLKGGSGRPLEVAEIKNSFSDLISKETSYESEVNDNFNNQQYVGTERRENQEREASATPESSVDENSHQLKKSFEASEVNGEFFADKSSENNINQSSNESSQETESIHQQKTSEPFSINSEETTSEQHQVNNSLVNENNESEQNGAEKQSELLRQKEKEQRRLVIKSSNNPEEISLDNISYENLGNDYTLEKLETAKKSRREILEKEKLTREKEAKKREVQEQKKQEKIKDYEELLKNIKTASDLASLQKFSNQINTFVCDGLSEDKTNKVLETAYSQLQTELQKQAAAGEYDALSRQINEENDSIDEEKKRIAAEASKDAKKEETERLLREENERKEKEHLEREEIHQILAKKKNEEIIKLRDEFVESIKEAKIKEQGVLKGDWQKRLRDEADKGEIDREKERLKSLIDKAKEEDNKIRQIGNSAVKADQLIKSIKELVQQQNNAIDKEEGQNFGGLIDGKTQEGKRVLPIDWKDSIKEKNGIEEINKRAEELKTLIDQFIEKEATQQNTSGTRKKDPKENELNKNLKTLLSGEATGKSGIGVLVGRLGGNYKKDVEK</sequence>
<feature type="non-terminal residue" evidence="1">
    <location>
        <position position="1"/>
    </location>
</feature>
<evidence type="ECO:0000313" key="2">
    <source>
        <dbReference type="Proteomes" id="UP000789920"/>
    </source>
</evidence>
<gene>
    <name evidence="1" type="ORF">RPERSI_LOCUS13521</name>
</gene>
<protein>
    <submittedName>
        <fullName evidence="1">8831_t:CDS:1</fullName>
    </submittedName>
</protein>
<comment type="caution">
    <text evidence="1">The sequence shown here is derived from an EMBL/GenBank/DDBJ whole genome shotgun (WGS) entry which is preliminary data.</text>
</comment>
<keyword evidence="2" id="KW-1185">Reference proteome</keyword>
<name>A0ACA9QAK4_9GLOM</name>
<dbReference type="EMBL" id="CAJVQC010030091">
    <property type="protein sequence ID" value="CAG8744616.1"/>
    <property type="molecule type" value="Genomic_DNA"/>
</dbReference>